<keyword evidence="2" id="KW-1185">Reference proteome</keyword>
<accession>A0ABV6AK76</accession>
<gene>
    <name evidence="1" type="ORF">ACFFP0_19050</name>
</gene>
<reference evidence="1 2" key="1">
    <citation type="submission" date="2024-09" db="EMBL/GenBank/DDBJ databases">
        <authorList>
            <person name="Sun Q."/>
            <person name="Mori K."/>
        </authorList>
    </citation>
    <scope>NUCLEOTIDE SEQUENCE [LARGE SCALE GENOMIC DNA]</scope>
    <source>
        <strain evidence="1 2">TBRC 4938</strain>
    </source>
</reference>
<name>A0ABV6AK76_9HYPH</name>
<dbReference type="RefSeq" id="WP_377263742.1">
    <property type="nucleotide sequence ID" value="NZ_JBHMAA010000021.1"/>
</dbReference>
<dbReference type="EMBL" id="JBHMAA010000021">
    <property type="protein sequence ID" value="MFB9950952.1"/>
    <property type="molecule type" value="Genomic_DNA"/>
</dbReference>
<sequence>MSTTTATLGSVTFPASSIEATLRADLVDAIKNEAGMKGIVLPSSIAAISSMPVPVDSLVVVSILCNVEPALGFLLPDKVVKSGGYSSVDEAIQLLLPKIEDRWKKHKGIKV</sequence>
<evidence type="ECO:0000313" key="2">
    <source>
        <dbReference type="Proteomes" id="UP001589692"/>
    </source>
</evidence>
<comment type="caution">
    <text evidence="1">The sequence shown here is derived from an EMBL/GenBank/DDBJ whole genome shotgun (WGS) entry which is preliminary data.</text>
</comment>
<proteinExistence type="predicted"/>
<organism evidence="1 2">
    <name type="scientific">Rhizobium puerariae</name>
    <dbReference type="NCBI Taxonomy" id="1585791"/>
    <lineage>
        <taxon>Bacteria</taxon>
        <taxon>Pseudomonadati</taxon>
        <taxon>Pseudomonadota</taxon>
        <taxon>Alphaproteobacteria</taxon>
        <taxon>Hyphomicrobiales</taxon>
        <taxon>Rhizobiaceae</taxon>
        <taxon>Rhizobium/Agrobacterium group</taxon>
        <taxon>Rhizobium</taxon>
    </lineage>
</organism>
<protein>
    <submittedName>
        <fullName evidence="1">Uncharacterized protein</fullName>
    </submittedName>
</protein>
<dbReference type="Proteomes" id="UP001589692">
    <property type="component" value="Unassembled WGS sequence"/>
</dbReference>
<evidence type="ECO:0000313" key="1">
    <source>
        <dbReference type="EMBL" id="MFB9950952.1"/>
    </source>
</evidence>